<protein>
    <submittedName>
        <fullName evidence="2">Uncharacterized protein</fullName>
    </submittedName>
</protein>
<reference evidence="2 3" key="1">
    <citation type="submission" date="2022-10" db="EMBL/GenBank/DDBJ databases">
        <title>Chitinophaga nivalis PC15 sp. nov., isolated from Pyeongchang county, South Korea.</title>
        <authorList>
            <person name="Trinh H.N."/>
        </authorList>
    </citation>
    <scope>NUCLEOTIDE SEQUENCE [LARGE SCALE GENOMIC DNA]</scope>
    <source>
        <strain evidence="2 3">PC14</strain>
    </source>
</reference>
<proteinExistence type="predicted"/>
<organism evidence="2 3">
    <name type="scientific">Chitinophaga nivalis</name>
    <dbReference type="NCBI Taxonomy" id="2991709"/>
    <lineage>
        <taxon>Bacteria</taxon>
        <taxon>Pseudomonadati</taxon>
        <taxon>Bacteroidota</taxon>
        <taxon>Chitinophagia</taxon>
        <taxon>Chitinophagales</taxon>
        <taxon>Chitinophagaceae</taxon>
        <taxon>Chitinophaga</taxon>
    </lineage>
</organism>
<comment type="caution">
    <text evidence="2">The sequence shown here is derived from an EMBL/GenBank/DDBJ whole genome shotgun (WGS) entry which is preliminary data.</text>
</comment>
<evidence type="ECO:0000313" key="2">
    <source>
        <dbReference type="EMBL" id="MCW3484337.1"/>
    </source>
</evidence>
<gene>
    <name evidence="2" type="ORF">OL497_10560</name>
</gene>
<evidence type="ECO:0000313" key="3">
    <source>
        <dbReference type="Proteomes" id="UP001207742"/>
    </source>
</evidence>
<feature type="chain" id="PRO_5045882110" evidence="1">
    <location>
        <begin position="24"/>
        <end position="94"/>
    </location>
</feature>
<dbReference type="RefSeq" id="WP_264729898.1">
    <property type="nucleotide sequence ID" value="NZ_JAPDNR010000001.1"/>
</dbReference>
<sequence>MTKLKFTLAAVAAIMGLTTLSLAAGSKWSNITYRTVNGTPIPGSCLPVNPTKSQLEVFKQIHCMPDNTDICIVEYRDGRKMPDIIIKGHYIPCK</sequence>
<evidence type="ECO:0000256" key="1">
    <source>
        <dbReference type="SAM" id="SignalP"/>
    </source>
</evidence>
<dbReference type="EMBL" id="JAPDNS010000001">
    <property type="protein sequence ID" value="MCW3484337.1"/>
    <property type="molecule type" value="Genomic_DNA"/>
</dbReference>
<feature type="signal peptide" evidence="1">
    <location>
        <begin position="1"/>
        <end position="23"/>
    </location>
</feature>
<name>A0ABT3IK45_9BACT</name>
<accession>A0ABT3IK45</accession>
<dbReference type="Proteomes" id="UP001207742">
    <property type="component" value="Unassembled WGS sequence"/>
</dbReference>
<keyword evidence="1" id="KW-0732">Signal</keyword>
<keyword evidence="3" id="KW-1185">Reference proteome</keyword>